<dbReference type="OrthoDB" id="9132795at2"/>
<dbReference type="Proteomes" id="UP000254720">
    <property type="component" value="Unassembled WGS sequence"/>
</dbReference>
<dbReference type="GO" id="GO:0019867">
    <property type="term" value="C:outer membrane"/>
    <property type="evidence" value="ECO:0007669"/>
    <property type="project" value="InterPro"/>
</dbReference>
<accession>A0A370GXR2</accession>
<keyword evidence="6" id="KW-1185">Reference proteome</keyword>
<evidence type="ECO:0000256" key="1">
    <source>
        <dbReference type="ARBA" id="ARBA00004370"/>
    </source>
</evidence>
<evidence type="ECO:0000256" key="2">
    <source>
        <dbReference type="ARBA" id="ARBA00023136"/>
    </source>
</evidence>
<keyword evidence="3" id="KW-1133">Transmembrane helix</keyword>
<dbReference type="InterPro" id="IPR008816">
    <property type="entry name" value="Gly_zipper_2TM_dom"/>
</dbReference>
<comment type="caution">
    <text evidence="5">The sequence shown here is derived from an EMBL/GenBank/DDBJ whole genome shotgun (WGS) entry which is preliminary data.</text>
</comment>
<feature type="transmembrane region" description="Helical" evidence="3">
    <location>
        <begin position="9"/>
        <end position="33"/>
    </location>
</feature>
<evidence type="ECO:0000259" key="4">
    <source>
        <dbReference type="Pfam" id="PF05433"/>
    </source>
</evidence>
<dbReference type="EMBL" id="QQAX01000003">
    <property type="protein sequence ID" value="RDI48056.1"/>
    <property type="molecule type" value="Genomic_DNA"/>
</dbReference>
<dbReference type="AlphaFoldDB" id="A0A370GXR2"/>
<evidence type="ECO:0000256" key="3">
    <source>
        <dbReference type="SAM" id="Phobius"/>
    </source>
</evidence>
<gene>
    <name evidence="5" type="ORF">C8D86_10321</name>
</gene>
<dbReference type="InterPro" id="IPR051407">
    <property type="entry name" value="Bact_OM_lipoprot/Surf_antigen"/>
</dbReference>
<comment type="subcellular location">
    <subcellularLocation>
        <location evidence="1">Membrane</location>
    </subcellularLocation>
</comment>
<reference evidence="5 6" key="1">
    <citation type="submission" date="2018-07" db="EMBL/GenBank/DDBJ databases">
        <title>Genomic Encyclopedia of Type Strains, Phase IV (KMG-IV): sequencing the most valuable type-strain genomes for metagenomic binning, comparative biology and taxonomic classification.</title>
        <authorList>
            <person name="Goeker M."/>
        </authorList>
    </citation>
    <scope>NUCLEOTIDE SEQUENCE [LARGE SCALE GENOMIC DNA]</scope>
    <source>
        <strain evidence="5 6">DSM 16500</strain>
    </source>
</reference>
<organism evidence="5 6">
    <name type="scientific">Aquicella lusitana</name>
    <dbReference type="NCBI Taxonomy" id="254246"/>
    <lineage>
        <taxon>Bacteria</taxon>
        <taxon>Pseudomonadati</taxon>
        <taxon>Pseudomonadota</taxon>
        <taxon>Gammaproteobacteria</taxon>
        <taxon>Legionellales</taxon>
        <taxon>Coxiellaceae</taxon>
        <taxon>Aquicella</taxon>
    </lineage>
</organism>
<proteinExistence type="predicted"/>
<keyword evidence="2 3" id="KW-0472">Membrane</keyword>
<keyword evidence="3" id="KW-0812">Transmembrane</keyword>
<feature type="domain" description="Glycine zipper 2TM" evidence="4">
    <location>
        <begin position="103"/>
        <end position="144"/>
    </location>
</feature>
<name>A0A370GXR2_9COXI</name>
<dbReference type="Pfam" id="PF05433">
    <property type="entry name" value="Rick_17kDa_Anti"/>
    <property type="match status" value="1"/>
</dbReference>
<evidence type="ECO:0000313" key="6">
    <source>
        <dbReference type="Proteomes" id="UP000254720"/>
    </source>
</evidence>
<evidence type="ECO:0000313" key="5">
    <source>
        <dbReference type="EMBL" id="RDI48056.1"/>
    </source>
</evidence>
<dbReference type="RefSeq" id="WP_114833537.1">
    <property type="nucleotide sequence ID" value="NZ_LR699114.1"/>
</dbReference>
<dbReference type="PANTHER" id="PTHR35603">
    <property type="match status" value="1"/>
</dbReference>
<dbReference type="PANTHER" id="PTHR35603:SF2">
    <property type="entry name" value="OUTER MEMBRANE LIPOPROTEIN"/>
    <property type="match status" value="1"/>
</dbReference>
<sequence length="203" mass="21165">MSHEGKKTLFILGGVAGIAIIVILTTLAMKFILQSPLTQAPTEKPVVEKIVVEKAVEQPQPPAPTAQVIDVKPHYVSASIPKQRCRDVRRVVYESQESHTPGAGAVVGGVAGGLLGSQVGGGNGRLVTTAAGAAIGALTGNSVQNSMNAPQSHIVHSTVCSTHYVKTSIKKGYEVTYTYSGKQGVIIMDNPPMIGSVLPFPNS</sequence>
<protein>
    <submittedName>
        <fullName evidence="5">Uncharacterized protein YcfJ</fullName>
    </submittedName>
</protein>